<keyword evidence="3" id="KW-1185">Reference proteome</keyword>
<proteinExistence type="predicted"/>
<protein>
    <submittedName>
        <fullName evidence="2">Uncharacterized protein</fullName>
    </submittedName>
</protein>
<dbReference type="Proteomes" id="UP000192790">
    <property type="component" value="Unassembled WGS sequence"/>
</dbReference>
<evidence type="ECO:0000313" key="2">
    <source>
        <dbReference type="EMBL" id="SMC40883.1"/>
    </source>
</evidence>
<dbReference type="EMBL" id="FWXW01000001">
    <property type="protein sequence ID" value="SMC40883.1"/>
    <property type="molecule type" value="Genomic_DNA"/>
</dbReference>
<sequence>MFMLMEQIGHVVMPWIGNMAAYLGNDRVLLAAGMDSVIIFVTFRKKKIRGVCGFSRVDGGPYGSGPEKTARLRSCALLAGLACRCYVQLRFSSAAFVSAGGIGFDRVLFTFWQAITRMSMKTLSQSSREPRGGSSGSRDKFHSYWEKRAGRRLVSP</sequence>
<evidence type="ECO:0000256" key="1">
    <source>
        <dbReference type="SAM" id="MobiDB-lite"/>
    </source>
</evidence>
<organism evidence="2 3">
    <name type="scientific">Papillibacter cinnamivorans DSM 12816</name>
    <dbReference type="NCBI Taxonomy" id="1122930"/>
    <lineage>
        <taxon>Bacteria</taxon>
        <taxon>Bacillati</taxon>
        <taxon>Bacillota</taxon>
        <taxon>Clostridia</taxon>
        <taxon>Eubacteriales</taxon>
        <taxon>Oscillospiraceae</taxon>
        <taxon>Papillibacter</taxon>
    </lineage>
</organism>
<dbReference type="AlphaFoldDB" id="A0A1W1YXM8"/>
<reference evidence="2 3" key="1">
    <citation type="submission" date="2017-04" db="EMBL/GenBank/DDBJ databases">
        <authorList>
            <person name="Afonso C.L."/>
            <person name="Miller P.J."/>
            <person name="Scott M.A."/>
            <person name="Spackman E."/>
            <person name="Goraichik I."/>
            <person name="Dimitrov K.M."/>
            <person name="Suarez D.L."/>
            <person name="Swayne D.E."/>
        </authorList>
    </citation>
    <scope>NUCLEOTIDE SEQUENCE [LARGE SCALE GENOMIC DNA]</scope>
    <source>
        <strain evidence="2 3">DSM 12816</strain>
    </source>
</reference>
<accession>A0A1W1YXM8</accession>
<evidence type="ECO:0000313" key="3">
    <source>
        <dbReference type="Proteomes" id="UP000192790"/>
    </source>
</evidence>
<feature type="region of interest" description="Disordered" evidence="1">
    <location>
        <begin position="123"/>
        <end position="156"/>
    </location>
</feature>
<name>A0A1W1YXM8_9FIRM</name>
<gene>
    <name evidence="2" type="ORF">SAMN02745168_0754</name>
</gene>
<feature type="compositionally biased region" description="Basic and acidic residues" evidence="1">
    <location>
        <begin position="137"/>
        <end position="148"/>
    </location>
</feature>